<evidence type="ECO:0000313" key="7">
    <source>
        <dbReference type="Proteomes" id="UP000183685"/>
    </source>
</evidence>
<dbReference type="PROSITE" id="PS01081">
    <property type="entry name" value="HTH_TETR_1"/>
    <property type="match status" value="1"/>
</dbReference>
<dbReference type="InterPro" id="IPR009057">
    <property type="entry name" value="Homeodomain-like_sf"/>
</dbReference>
<dbReference type="GO" id="GO:0003677">
    <property type="term" value="F:DNA binding"/>
    <property type="evidence" value="ECO:0007669"/>
    <property type="project" value="UniProtKB-UniRule"/>
</dbReference>
<feature type="domain" description="HTH tetR-type" evidence="5">
    <location>
        <begin position="9"/>
        <end position="69"/>
    </location>
</feature>
<keyword evidence="1" id="KW-0805">Transcription regulation</keyword>
<evidence type="ECO:0000313" key="6">
    <source>
        <dbReference type="EMBL" id="SDD64553.1"/>
    </source>
</evidence>
<dbReference type="PRINTS" id="PR00455">
    <property type="entry name" value="HTHTETR"/>
</dbReference>
<evidence type="ECO:0000259" key="5">
    <source>
        <dbReference type="PROSITE" id="PS50977"/>
    </source>
</evidence>
<name>A0A1G6WFP6_9PROT</name>
<evidence type="ECO:0000256" key="4">
    <source>
        <dbReference type="PROSITE-ProRule" id="PRU00335"/>
    </source>
</evidence>
<dbReference type="PROSITE" id="PS50977">
    <property type="entry name" value="HTH_TETR_2"/>
    <property type="match status" value="1"/>
</dbReference>
<dbReference type="InterPro" id="IPR023772">
    <property type="entry name" value="DNA-bd_HTH_TetR-type_CS"/>
</dbReference>
<dbReference type="RefSeq" id="WP_068306166.1">
    <property type="nucleotide sequence ID" value="NZ_FNAK01000002.1"/>
</dbReference>
<evidence type="ECO:0000256" key="3">
    <source>
        <dbReference type="ARBA" id="ARBA00023163"/>
    </source>
</evidence>
<proteinExistence type="predicted"/>
<keyword evidence="7" id="KW-1185">Reference proteome</keyword>
<dbReference type="InterPro" id="IPR036271">
    <property type="entry name" value="Tet_transcr_reg_TetR-rel_C_sf"/>
</dbReference>
<sequence length="197" mass="21705">MPYSAEHKEQTRAKIVETARKLFNRHGFEGVTIDQVMEAAGLTRGGFYNHFPNKQALYSAAVSSFLMGRGAKWRAEAGVDPTCPSPEMVMNMMKSYLSDEHLGDVEGQCPMIALPSDVARENDAVREAYRQLLESMVWLFEQCIGSGQESRRQALTLAALCVGGMTLARTLPDCELAQEVRQAALKSAEDIRSSKAA</sequence>
<feature type="DNA-binding region" description="H-T-H motif" evidence="4">
    <location>
        <begin position="32"/>
        <end position="51"/>
    </location>
</feature>
<reference evidence="6 7" key="1">
    <citation type="submission" date="2016-10" db="EMBL/GenBank/DDBJ databases">
        <authorList>
            <person name="de Groot N.N."/>
        </authorList>
    </citation>
    <scope>NUCLEOTIDE SEQUENCE [LARGE SCALE GENOMIC DNA]</scope>
    <source>
        <strain evidence="6 7">CGMCC 1.9109</strain>
    </source>
</reference>
<dbReference type="EMBL" id="FNAK01000002">
    <property type="protein sequence ID" value="SDD64553.1"/>
    <property type="molecule type" value="Genomic_DNA"/>
</dbReference>
<dbReference type="Gene3D" id="1.10.357.10">
    <property type="entry name" value="Tetracycline Repressor, domain 2"/>
    <property type="match status" value="1"/>
</dbReference>
<dbReference type="SUPFAM" id="SSF46689">
    <property type="entry name" value="Homeodomain-like"/>
    <property type="match status" value="1"/>
</dbReference>
<keyword evidence="2 4" id="KW-0238">DNA-binding</keyword>
<dbReference type="OrthoDB" id="9798857at2"/>
<evidence type="ECO:0000256" key="2">
    <source>
        <dbReference type="ARBA" id="ARBA00023125"/>
    </source>
</evidence>
<dbReference type="Gene3D" id="1.10.10.60">
    <property type="entry name" value="Homeodomain-like"/>
    <property type="match status" value="1"/>
</dbReference>
<evidence type="ECO:0000256" key="1">
    <source>
        <dbReference type="ARBA" id="ARBA00023015"/>
    </source>
</evidence>
<organism evidence="6 7">
    <name type="scientific">Kordiimonas lacus</name>
    <dbReference type="NCBI Taxonomy" id="637679"/>
    <lineage>
        <taxon>Bacteria</taxon>
        <taxon>Pseudomonadati</taxon>
        <taxon>Pseudomonadota</taxon>
        <taxon>Alphaproteobacteria</taxon>
        <taxon>Kordiimonadales</taxon>
        <taxon>Kordiimonadaceae</taxon>
        <taxon>Kordiimonas</taxon>
    </lineage>
</organism>
<dbReference type="SUPFAM" id="SSF48498">
    <property type="entry name" value="Tetracyclin repressor-like, C-terminal domain"/>
    <property type="match status" value="1"/>
</dbReference>
<protein>
    <submittedName>
        <fullName evidence="6">Transcriptional regulator, TetR family</fullName>
    </submittedName>
</protein>
<dbReference type="PANTHER" id="PTHR47506:SF7">
    <property type="entry name" value="TRANSCRIPTIONAL REGULATORY PROTEIN"/>
    <property type="match status" value="1"/>
</dbReference>
<dbReference type="Proteomes" id="UP000183685">
    <property type="component" value="Unassembled WGS sequence"/>
</dbReference>
<gene>
    <name evidence="6" type="ORF">SAMN04488071_1088</name>
</gene>
<dbReference type="PANTHER" id="PTHR47506">
    <property type="entry name" value="TRANSCRIPTIONAL REGULATORY PROTEIN"/>
    <property type="match status" value="1"/>
</dbReference>
<keyword evidence="3" id="KW-0804">Transcription</keyword>
<dbReference type="Pfam" id="PF00440">
    <property type="entry name" value="TetR_N"/>
    <property type="match status" value="1"/>
</dbReference>
<dbReference type="AlphaFoldDB" id="A0A1G6WFP6"/>
<dbReference type="InterPro" id="IPR001647">
    <property type="entry name" value="HTH_TetR"/>
</dbReference>
<dbReference type="STRING" id="637679.GCA_001550055_02803"/>
<accession>A0A1G6WFP6</accession>